<feature type="transmembrane region" description="Helical" evidence="1">
    <location>
        <begin position="137"/>
        <end position="158"/>
    </location>
</feature>
<accession>A0A8J6LMS8</accession>
<evidence type="ECO:0000313" key="2">
    <source>
        <dbReference type="EMBL" id="MBA2134104.1"/>
    </source>
</evidence>
<proteinExistence type="predicted"/>
<keyword evidence="3" id="KW-1185">Reference proteome</keyword>
<name>A0A8J6LMS8_9FIRM</name>
<organism evidence="2 3">
    <name type="scientific">Capillibacterium thermochitinicola</name>
    <dbReference type="NCBI Taxonomy" id="2699427"/>
    <lineage>
        <taxon>Bacteria</taxon>
        <taxon>Bacillati</taxon>
        <taxon>Bacillota</taxon>
        <taxon>Capillibacterium</taxon>
    </lineage>
</organism>
<feature type="transmembrane region" description="Helical" evidence="1">
    <location>
        <begin position="58"/>
        <end position="77"/>
    </location>
</feature>
<keyword evidence="1" id="KW-0812">Transmembrane</keyword>
<keyword evidence="1" id="KW-1133">Transmembrane helix</keyword>
<dbReference type="RefSeq" id="WP_181340566.1">
    <property type="nucleotide sequence ID" value="NZ_JAAKDE010000055.1"/>
</dbReference>
<sequence length="177" mass="20755">MKRYIPLVLAILLFVIVHEGTHAVVASMFNEFASFQVKYYGFEVHFKTPVPDRSGIKWGFISGMSNIITLTIGYLLFIYRKNVANYKSAFFRTFGYWVTFFFLLFDPLNLSIMPFIFGGDIGGIVEGFRINKYLVQFIFFMVLLINRELIIHQLFPLYGVKSRHPLFRPLLRDRLEN</sequence>
<gene>
    <name evidence="2" type="ORF">G5B42_11260</name>
</gene>
<dbReference type="EMBL" id="JAAKDE010000055">
    <property type="protein sequence ID" value="MBA2134104.1"/>
    <property type="molecule type" value="Genomic_DNA"/>
</dbReference>
<feature type="transmembrane region" description="Helical" evidence="1">
    <location>
        <begin position="89"/>
        <end position="117"/>
    </location>
</feature>
<comment type="caution">
    <text evidence="2">The sequence shown here is derived from an EMBL/GenBank/DDBJ whole genome shotgun (WGS) entry which is preliminary data.</text>
</comment>
<keyword evidence="1" id="KW-0472">Membrane</keyword>
<reference evidence="2" key="1">
    <citation type="submission" date="2020-06" db="EMBL/GenBank/DDBJ databases">
        <title>Novel chitinolytic bacterium.</title>
        <authorList>
            <person name="Ungkulpasvich U."/>
            <person name="Kosugi A."/>
            <person name="Uke A."/>
        </authorList>
    </citation>
    <scope>NUCLEOTIDE SEQUENCE</scope>
    <source>
        <strain evidence="2">UUS1-1</strain>
    </source>
</reference>
<dbReference type="AlphaFoldDB" id="A0A8J6LMS8"/>
<evidence type="ECO:0000256" key="1">
    <source>
        <dbReference type="SAM" id="Phobius"/>
    </source>
</evidence>
<evidence type="ECO:0000313" key="3">
    <source>
        <dbReference type="Proteomes" id="UP000657177"/>
    </source>
</evidence>
<dbReference type="Proteomes" id="UP000657177">
    <property type="component" value="Unassembled WGS sequence"/>
</dbReference>
<protein>
    <submittedName>
        <fullName evidence="2">Uncharacterized protein</fullName>
    </submittedName>
</protein>